<dbReference type="AlphaFoldDB" id="A0AAV7Q518"/>
<keyword evidence="1" id="KW-0472">Membrane</keyword>
<comment type="caution">
    <text evidence="2">The sequence shown here is derived from an EMBL/GenBank/DDBJ whole genome shotgun (WGS) entry which is preliminary data.</text>
</comment>
<evidence type="ECO:0000313" key="2">
    <source>
        <dbReference type="EMBL" id="KAJ1135359.1"/>
    </source>
</evidence>
<dbReference type="Proteomes" id="UP001066276">
    <property type="component" value="Chromosome 6"/>
</dbReference>
<dbReference type="PANTHER" id="PTHR33050">
    <property type="entry name" value="REVERSE TRANSCRIPTASE DOMAIN-CONTAINING PROTEIN"/>
    <property type="match status" value="1"/>
</dbReference>
<gene>
    <name evidence="2" type="ORF">NDU88_001799</name>
</gene>
<sequence length="160" mass="17799">MAWRAGGRSIAFLELFPLVVAVRIWGHLLMHKRLLFRVDNLVVVQVVNRQSAKDVQVLQLLCVSVLECLNRNIFFREQHVPEVNNDIADALSRSQWERVAVNGALVDKVVDIDCEFVGRTAVLNSAGVDDCFDNGFSISVEDEGIFLCPFLDGGAVDNSL</sequence>
<evidence type="ECO:0000313" key="3">
    <source>
        <dbReference type="Proteomes" id="UP001066276"/>
    </source>
</evidence>
<dbReference type="EMBL" id="JANPWB010000010">
    <property type="protein sequence ID" value="KAJ1135359.1"/>
    <property type="molecule type" value="Genomic_DNA"/>
</dbReference>
<proteinExistence type="predicted"/>
<accession>A0AAV7Q518</accession>
<dbReference type="InterPro" id="IPR052055">
    <property type="entry name" value="Hepadnavirus_pol/RT"/>
</dbReference>
<dbReference type="PANTHER" id="PTHR33050:SF8">
    <property type="entry name" value="REVERSE TRANSCRIPTASE DOMAIN-CONTAINING PROTEIN"/>
    <property type="match status" value="1"/>
</dbReference>
<keyword evidence="1" id="KW-0812">Transmembrane</keyword>
<reference evidence="2" key="1">
    <citation type="journal article" date="2022" name="bioRxiv">
        <title>Sequencing and chromosome-scale assembly of the giantPleurodeles waltlgenome.</title>
        <authorList>
            <person name="Brown T."/>
            <person name="Elewa A."/>
            <person name="Iarovenko S."/>
            <person name="Subramanian E."/>
            <person name="Araus A.J."/>
            <person name="Petzold A."/>
            <person name="Susuki M."/>
            <person name="Suzuki K.-i.T."/>
            <person name="Hayashi T."/>
            <person name="Toyoda A."/>
            <person name="Oliveira C."/>
            <person name="Osipova E."/>
            <person name="Leigh N.D."/>
            <person name="Simon A."/>
            <person name="Yun M.H."/>
        </authorList>
    </citation>
    <scope>NUCLEOTIDE SEQUENCE</scope>
    <source>
        <strain evidence="2">20211129_DDA</strain>
        <tissue evidence="2">Liver</tissue>
    </source>
</reference>
<keyword evidence="1" id="KW-1133">Transmembrane helix</keyword>
<protein>
    <recommendedName>
        <fullName evidence="4">RNase H type-1 domain-containing protein</fullName>
    </recommendedName>
</protein>
<evidence type="ECO:0000256" key="1">
    <source>
        <dbReference type="SAM" id="Phobius"/>
    </source>
</evidence>
<evidence type="ECO:0008006" key="4">
    <source>
        <dbReference type="Google" id="ProtNLM"/>
    </source>
</evidence>
<organism evidence="2 3">
    <name type="scientific">Pleurodeles waltl</name>
    <name type="common">Iberian ribbed newt</name>
    <dbReference type="NCBI Taxonomy" id="8319"/>
    <lineage>
        <taxon>Eukaryota</taxon>
        <taxon>Metazoa</taxon>
        <taxon>Chordata</taxon>
        <taxon>Craniata</taxon>
        <taxon>Vertebrata</taxon>
        <taxon>Euteleostomi</taxon>
        <taxon>Amphibia</taxon>
        <taxon>Batrachia</taxon>
        <taxon>Caudata</taxon>
        <taxon>Salamandroidea</taxon>
        <taxon>Salamandridae</taxon>
        <taxon>Pleurodelinae</taxon>
        <taxon>Pleurodeles</taxon>
    </lineage>
</organism>
<feature type="transmembrane region" description="Helical" evidence="1">
    <location>
        <begin position="6"/>
        <end position="26"/>
    </location>
</feature>
<keyword evidence="3" id="KW-1185">Reference proteome</keyword>
<name>A0AAV7Q518_PLEWA</name>
<dbReference type="CDD" id="cd09275">
    <property type="entry name" value="RNase_HI_RT_DIRS1"/>
    <property type="match status" value="1"/>
</dbReference>